<feature type="non-terminal residue" evidence="4">
    <location>
        <position position="114"/>
    </location>
</feature>
<proteinExistence type="predicted"/>
<protein>
    <submittedName>
        <fullName evidence="4">Uncharacterized protein</fullName>
    </submittedName>
</protein>
<dbReference type="GO" id="GO:0070740">
    <property type="term" value="F:tubulin-glutamic acid ligase activity"/>
    <property type="evidence" value="ECO:0007669"/>
    <property type="project" value="TreeGrafter"/>
</dbReference>
<dbReference type="EMBL" id="CAJOAY010021938">
    <property type="protein sequence ID" value="CAF4352656.1"/>
    <property type="molecule type" value="Genomic_DNA"/>
</dbReference>
<keyword evidence="3" id="KW-0067">ATP-binding</keyword>
<evidence type="ECO:0000256" key="3">
    <source>
        <dbReference type="ARBA" id="ARBA00022840"/>
    </source>
</evidence>
<dbReference type="InterPro" id="IPR004344">
    <property type="entry name" value="TTL/TTLL_fam"/>
</dbReference>
<keyword evidence="1" id="KW-0436">Ligase</keyword>
<keyword evidence="2" id="KW-0547">Nucleotide-binding</keyword>
<dbReference type="GO" id="GO:0005524">
    <property type="term" value="F:ATP binding"/>
    <property type="evidence" value="ECO:0007669"/>
    <property type="project" value="UniProtKB-KW"/>
</dbReference>
<comment type="caution">
    <text evidence="4">The sequence shown here is derived from an EMBL/GenBank/DDBJ whole genome shotgun (WGS) entry which is preliminary data.</text>
</comment>
<dbReference type="PANTHER" id="PTHR12241:SF154">
    <property type="entry name" value="TUBULIN POLYGLUTAMYLASE TTLL11"/>
    <property type="match status" value="1"/>
</dbReference>
<dbReference type="AlphaFoldDB" id="A0A820LAN6"/>
<accession>A0A820LAN6</accession>
<evidence type="ECO:0000256" key="1">
    <source>
        <dbReference type="ARBA" id="ARBA00022598"/>
    </source>
</evidence>
<evidence type="ECO:0000313" key="4">
    <source>
        <dbReference type="EMBL" id="CAF4352656.1"/>
    </source>
</evidence>
<dbReference type="GO" id="GO:0015631">
    <property type="term" value="F:tubulin binding"/>
    <property type="evidence" value="ECO:0007669"/>
    <property type="project" value="TreeGrafter"/>
</dbReference>
<dbReference type="PANTHER" id="PTHR12241">
    <property type="entry name" value="TUBULIN POLYGLUTAMYLASE"/>
    <property type="match status" value="1"/>
</dbReference>
<dbReference type="GO" id="GO:0036064">
    <property type="term" value="C:ciliary basal body"/>
    <property type="evidence" value="ECO:0007669"/>
    <property type="project" value="TreeGrafter"/>
</dbReference>
<dbReference type="Pfam" id="PF03133">
    <property type="entry name" value="TTL"/>
    <property type="match status" value="1"/>
</dbReference>
<name>A0A820LAN6_9BILA</name>
<dbReference type="Gene3D" id="3.30.470.20">
    <property type="entry name" value="ATP-grasp fold, B domain"/>
    <property type="match status" value="1"/>
</dbReference>
<evidence type="ECO:0000313" key="5">
    <source>
        <dbReference type="Proteomes" id="UP000663881"/>
    </source>
</evidence>
<reference evidence="4" key="1">
    <citation type="submission" date="2021-02" db="EMBL/GenBank/DDBJ databases">
        <authorList>
            <person name="Nowell W R."/>
        </authorList>
    </citation>
    <scope>NUCLEOTIDE SEQUENCE</scope>
</reference>
<organism evidence="4 5">
    <name type="scientific">Adineta steineri</name>
    <dbReference type="NCBI Taxonomy" id="433720"/>
    <lineage>
        <taxon>Eukaryota</taxon>
        <taxon>Metazoa</taxon>
        <taxon>Spiralia</taxon>
        <taxon>Gnathifera</taxon>
        <taxon>Rotifera</taxon>
        <taxon>Eurotatoria</taxon>
        <taxon>Bdelloidea</taxon>
        <taxon>Adinetida</taxon>
        <taxon>Adinetidae</taxon>
        <taxon>Adineta</taxon>
    </lineage>
</organism>
<gene>
    <name evidence="4" type="ORF">OKA104_LOCUS48888</name>
</gene>
<evidence type="ECO:0000256" key="2">
    <source>
        <dbReference type="ARBA" id="ARBA00022741"/>
    </source>
</evidence>
<sequence>IVGFDIILTDDLKPMLLEVNANPSLRIDFDKENDTGKLVYQSSPIDEEIKKPLILETLKLALPKKKLNTLARHNQKEANDELLSQRLEKVAQRRIDERYERIKSARKHFDLKSN</sequence>
<dbReference type="Proteomes" id="UP000663881">
    <property type="component" value="Unassembled WGS sequence"/>
</dbReference>
<feature type="non-terminal residue" evidence="4">
    <location>
        <position position="1"/>
    </location>
</feature>
<dbReference type="GO" id="GO:0000226">
    <property type="term" value="P:microtubule cytoskeleton organization"/>
    <property type="evidence" value="ECO:0007669"/>
    <property type="project" value="TreeGrafter"/>
</dbReference>